<proteinExistence type="predicted"/>
<evidence type="ECO:0000259" key="3">
    <source>
        <dbReference type="Pfam" id="PF22666"/>
    </source>
</evidence>
<dbReference type="Pfam" id="PF17132">
    <property type="entry name" value="Glyco_hydro_106"/>
    <property type="match status" value="1"/>
</dbReference>
<feature type="domain" description="Beta-mannosidase-like galactose-binding" evidence="3">
    <location>
        <begin position="884"/>
        <end position="954"/>
    </location>
</feature>
<accession>A0A5J4SC93</accession>
<evidence type="ECO:0000256" key="1">
    <source>
        <dbReference type="ARBA" id="ARBA00022729"/>
    </source>
</evidence>
<gene>
    <name evidence="4" type="ORF">EZS27_008617</name>
</gene>
<dbReference type="NCBIfam" id="NF045579">
    <property type="entry name" value="rhamnoside_JR"/>
    <property type="match status" value="1"/>
</dbReference>
<protein>
    <recommendedName>
        <fullName evidence="3">Beta-mannosidase-like galactose-binding domain-containing protein</fullName>
    </recommendedName>
</protein>
<dbReference type="GO" id="GO:0004553">
    <property type="term" value="F:hydrolase activity, hydrolyzing O-glycosyl compounds"/>
    <property type="evidence" value="ECO:0007669"/>
    <property type="project" value="UniProtKB-ARBA"/>
</dbReference>
<dbReference type="SUPFAM" id="SSF49785">
    <property type="entry name" value="Galactose-binding domain-like"/>
    <property type="match status" value="1"/>
</dbReference>
<dbReference type="InterPro" id="IPR008979">
    <property type="entry name" value="Galactose-bd-like_sf"/>
</dbReference>
<dbReference type="PANTHER" id="PTHR43817:SF1">
    <property type="entry name" value="HYDROLASE, FAMILY 43, PUTATIVE (AFU_ORTHOLOGUE AFUA_3G01660)-RELATED"/>
    <property type="match status" value="1"/>
</dbReference>
<organism evidence="4">
    <name type="scientific">termite gut metagenome</name>
    <dbReference type="NCBI Taxonomy" id="433724"/>
    <lineage>
        <taxon>unclassified sequences</taxon>
        <taxon>metagenomes</taxon>
        <taxon>organismal metagenomes</taxon>
    </lineage>
</organism>
<dbReference type="PANTHER" id="PTHR43817">
    <property type="entry name" value="GLYCOSYL HYDROLASE"/>
    <property type="match status" value="1"/>
</dbReference>
<comment type="caution">
    <text evidence="4">The sequence shown here is derived from an EMBL/GenBank/DDBJ whole genome shotgun (WGS) entry which is preliminary data.</text>
</comment>
<dbReference type="Gene3D" id="2.60.120.260">
    <property type="entry name" value="Galactose-binding domain-like"/>
    <property type="match status" value="1"/>
</dbReference>
<dbReference type="AlphaFoldDB" id="A0A5J4SC93"/>
<dbReference type="InterPro" id="IPR054593">
    <property type="entry name" value="Beta-mannosidase-like_N2"/>
</dbReference>
<evidence type="ECO:0000313" key="4">
    <source>
        <dbReference type="EMBL" id="KAA6343706.1"/>
    </source>
</evidence>
<keyword evidence="2" id="KW-0378">Hydrolase</keyword>
<name>A0A5J4SC93_9ZZZZ</name>
<dbReference type="Pfam" id="PF22666">
    <property type="entry name" value="Glyco_hydro_2_N2"/>
    <property type="match status" value="1"/>
</dbReference>
<dbReference type="PROSITE" id="PS51257">
    <property type="entry name" value="PROKAR_LIPOPROTEIN"/>
    <property type="match status" value="1"/>
</dbReference>
<evidence type="ECO:0000256" key="2">
    <source>
        <dbReference type="ARBA" id="ARBA00022801"/>
    </source>
</evidence>
<keyword evidence="1" id="KW-0732">Signal</keyword>
<reference evidence="4" key="1">
    <citation type="submission" date="2019-03" db="EMBL/GenBank/DDBJ databases">
        <title>Single cell metagenomics reveals metabolic interactions within the superorganism composed of flagellate Streblomastix strix and complex community of Bacteroidetes bacteria on its surface.</title>
        <authorList>
            <person name="Treitli S.C."/>
            <person name="Kolisko M."/>
            <person name="Husnik F."/>
            <person name="Keeling P."/>
            <person name="Hampl V."/>
        </authorList>
    </citation>
    <scope>NUCLEOTIDE SEQUENCE</scope>
    <source>
        <strain evidence="4">STM</strain>
    </source>
</reference>
<dbReference type="EMBL" id="SNRY01000255">
    <property type="protein sequence ID" value="KAA6343706.1"/>
    <property type="molecule type" value="Genomic_DNA"/>
</dbReference>
<sequence>MKRLSILYVSILVLFSLIFIQSCQTGESNLTLEQGFVNPPASARPGVYWYFMDGNLSKESITKDLEAMKQVGIGYVVYLEVNVGVPRGKVDFLSKQWQDMFKHAVKESERLGICISLGVGPGWSGSGGPWVEAGQSMQHLVCSSVEVRGGSSQTLQLPKPEPREPFFSKDGLAPEVKTQWPEFYKDVAVLAFPAGATRIGTSPTPGEAYGYLNMIEIDEKAIYYRRPYSSADSVKQYLPIYEAFAAQPGDKPVEKTTIIDLSSKLQADGSLTWDVPAGQWTIMRFGSRTTGAITRPAPYPGLGLEADKFDTVAMAAHLDQFPGKLFRHIGFQKAKSSGGLQMLHIDSWEMGAQNWTARFREEFTQRRGYDPQPFYPVYVGVMVQSREISERFLWDVRQTAQELVLENHSSYVVKYAKRYGLSVSIQPYDMTPLSDLELAASCDMPMCEFWSIGRGLQTEFSPAEGASVSHLLGQPVVPAESFTAHGDGWRQHPASMKNQGEWAYAAGVNRFLYHTFQHQSLPDNVRPGMTMGPYGIHWDRNQTWWHMADAYHRYVARCQYILQQGRTVADVLYLTPENAPHVFRAPESAYNLDNPILPDRKGYNFDGCPPGLLYKATVKDNLIVFPSGASYRLLALPCFKTMTPALLKKIMELVREGATVVGLPPEKSPSLSNYPLCDNELKALTEDLWGNGKTPVNLTTRNYGKGKIIWGKPLETRADNLYPPYDVTAGILAGSVPVDFETDGGIRFTHRTMQDADIYFVSNRTDKAKNALCKFRITGMKPELWDPVTGNMRALPEYTVNGEQTAIPLQFDVNEGYFIVFRKDVQQVSSGNNFPEQKQIATLNNPWTVSFDPQWGGPESVVFDQLTDWSKNADPGIKYYSGTAVYRQTFDLPQTDKQTLWLDLGNVKNMARVKLNGKNLGVVWTAPWRVDITGVVKPKGNQLEIEVVNLWANRLIGDEQLPDDGIRDGQFPPWLIDGTPRTSGRYTFATWKHYRKSSALLESGLLGPVSIIICTNNRL</sequence>